<dbReference type="InterPro" id="IPR044299">
    <property type="entry name" value="GIS3/ZFP5/ZFP6"/>
</dbReference>
<dbReference type="PROSITE" id="PS00028">
    <property type="entry name" value="ZINC_FINGER_C2H2_1"/>
    <property type="match status" value="1"/>
</dbReference>
<sequence>MSEIKLFGEETVLGSDSPSSTTTTASGSGGEGRKYECHYCCREFANSQALGGHQNAHKKERQRLKRAQMQHLRYGHGGLLYPRSPIVSPFTPPPVLFSPGSATAAGVAGHADWLYFSPTPAAGSSPPFHVPHGCGFVSSLPSPSFFSRTAAGAGGPAPVYEEVRMATRPSLFKFTVIKAPVTMAVDSNESSGLDLKLRLAPAGS</sequence>
<dbReference type="GO" id="GO:0009740">
    <property type="term" value="P:gibberellic acid mediated signaling pathway"/>
    <property type="evidence" value="ECO:0007669"/>
    <property type="project" value="TreeGrafter"/>
</dbReference>
<gene>
    <name evidence="4" type="ORF">Cni_G09875</name>
</gene>
<dbReference type="InterPro" id="IPR013087">
    <property type="entry name" value="Znf_C2H2_type"/>
</dbReference>
<feature type="domain" description="C2H2-type" evidence="3">
    <location>
        <begin position="35"/>
        <end position="62"/>
    </location>
</feature>
<evidence type="ECO:0000313" key="5">
    <source>
        <dbReference type="Proteomes" id="UP001327560"/>
    </source>
</evidence>
<dbReference type="InterPro" id="IPR036236">
    <property type="entry name" value="Znf_C2H2_sf"/>
</dbReference>
<dbReference type="AlphaFoldDB" id="A0AAQ3Q6V6"/>
<keyword evidence="1" id="KW-0863">Zinc-finger</keyword>
<proteinExistence type="predicted"/>
<evidence type="ECO:0000256" key="2">
    <source>
        <dbReference type="SAM" id="MobiDB-lite"/>
    </source>
</evidence>
<dbReference type="Proteomes" id="UP001327560">
    <property type="component" value="Chromosome 3"/>
</dbReference>
<evidence type="ECO:0000256" key="1">
    <source>
        <dbReference type="PROSITE-ProRule" id="PRU00042"/>
    </source>
</evidence>
<dbReference type="PANTHER" id="PTHR46353">
    <property type="entry name" value="ZINC FINGER PROTEIN 5"/>
    <property type="match status" value="1"/>
</dbReference>
<protein>
    <recommendedName>
        <fullName evidence="3">C2H2-type domain-containing protein</fullName>
    </recommendedName>
</protein>
<keyword evidence="1" id="KW-0862">Zinc</keyword>
<evidence type="ECO:0000313" key="4">
    <source>
        <dbReference type="EMBL" id="WOL01161.1"/>
    </source>
</evidence>
<dbReference type="Gene3D" id="3.30.160.60">
    <property type="entry name" value="Classic Zinc Finger"/>
    <property type="match status" value="1"/>
</dbReference>
<feature type="compositionally biased region" description="Low complexity" evidence="2">
    <location>
        <begin position="14"/>
        <end position="26"/>
    </location>
</feature>
<dbReference type="GO" id="GO:0008270">
    <property type="term" value="F:zinc ion binding"/>
    <property type="evidence" value="ECO:0007669"/>
    <property type="project" value="UniProtKB-KW"/>
</dbReference>
<keyword evidence="5" id="KW-1185">Reference proteome</keyword>
<reference evidence="4 5" key="1">
    <citation type="submission" date="2023-10" db="EMBL/GenBank/DDBJ databases">
        <title>Chromosome-scale genome assembly provides insights into flower coloration mechanisms of Canna indica.</title>
        <authorList>
            <person name="Li C."/>
        </authorList>
    </citation>
    <scope>NUCLEOTIDE SEQUENCE [LARGE SCALE GENOMIC DNA]</scope>
    <source>
        <tissue evidence="4">Flower</tissue>
    </source>
</reference>
<evidence type="ECO:0000259" key="3">
    <source>
        <dbReference type="PROSITE" id="PS50157"/>
    </source>
</evidence>
<dbReference type="PROSITE" id="PS50157">
    <property type="entry name" value="ZINC_FINGER_C2H2_2"/>
    <property type="match status" value="1"/>
</dbReference>
<feature type="region of interest" description="Disordered" evidence="2">
    <location>
        <begin position="9"/>
        <end position="32"/>
    </location>
</feature>
<dbReference type="GO" id="GO:0003700">
    <property type="term" value="F:DNA-binding transcription factor activity"/>
    <property type="evidence" value="ECO:0007669"/>
    <property type="project" value="TreeGrafter"/>
</dbReference>
<accession>A0AAQ3Q6V6</accession>
<dbReference type="PANTHER" id="PTHR46353:SF9">
    <property type="entry name" value="ZINC FINGER PROTEIN GIS3"/>
    <property type="match status" value="1"/>
</dbReference>
<dbReference type="GO" id="GO:0000976">
    <property type="term" value="F:transcription cis-regulatory region binding"/>
    <property type="evidence" value="ECO:0007669"/>
    <property type="project" value="TreeGrafter"/>
</dbReference>
<dbReference type="GO" id="GO:0010090">
    <property type="term" value="P:trichome morphogenesis"/>
    <property type="evidence" value="ECO:0007669"/>
    <property type="project" value="InterPro"/>
</dbReference>
<name>A0AAQ3Q6V6_9LILI</name>
<keyword evidence="1" id="KW-0479">Metal-binding</keyword>
<dbReference type="GO" id="GO:0005634">
    <property type="term" value="C:nucleus"/>
    <property type="evidence" value="ECO:0007669"/>
    <property type="project" value="TreeGrafter"/>
</dbReference>
<dbReference type="SUPFAM" id="SSF57667">
    <property type="entry name" value="beta-beta-alpha zinc fingers"/>
    <property type="match status" value="1"/>
</dbReference>
<dbReference type="EMBL" id="CP136892">
    <property type="protein sequence ID" value="WOL01161.1"/>
    <property type="molecule type" value="Genomic_DNA"/>
</dbReference>
<dbReference type="GO" id="GO:0009736">
    <property type="term" value="P:cytokinin-activated signaling pathway"/>
    <property type="evidence" value="ECO:0007669"/>
    <property type="project" value="TreeGrafter"/>
</dbReference>
<organism evidence="4 5">
    <name type="scientific">Canna indica</name>
    <name type="common">Indian-shot</name>
    <dbReference type="NCBI Taxonomy" id="4628"/>
    <lineage>
        <taxon>Eukaryota</taxon>
        <taxon>Viridiplantae</taxon>
        <taxon>Streptophyta</taxon>
        <taxon>Embryophyta</taxon>
        <taxon>Tracheophyta</taxon>
        <taxon>Spermatophyta</taxon>
        <taxon>Magnoliopsida</taxon>
        <taxon>Liliopsida</taxon>
        <taxon>Zingiberales</taxon>
        <taxon>Cannaceae</taxon>
        <taxon>Canna</taxon>
    </lineage>
</organism>